<evidence type="ECO:0000259" key="5">
    <source>
        <dbReference type="PROSITE" id="PS51471"/>
    </source>
</evidence>
<organism evidence="6 7">
    <name type="scientific">Sesamum alatum</name>
    <dbReference type="NCBI Taxonomy" id="300844"/>
    <lineage>
        <taxon>Eukaryota</taxon>
        <taxon>Viridiplantae</taxon>
        <taxon>Streptophyta</taxon>
        <taxon>Embryophyta</taxon>
        <taxon>Tracheophyta</taxon>
        <taxon>Spermatophyta</taxon>
        <taxon>Magnoliopsida</taxon>
        <taxon>eudicotyledons</taxon>
        <taxon>Gunneridae</taxon>
        <taxon>Pentapetalae</taxon>
        <taxon>asterids</taxon>
        <taxon>lamiids</taxon>
        <taxon>Lamiales</taxon>
        <taxon>Pedaliaceae</taxon>
        <taxon>Sesamum</taxon>
    </lineage>
</organism>
<sequence length="348" mass="39025">MAETAPLLGQHSTASITCVKKLAESTDLNSIPSYYAYYTNPAETMASDPMIQSPPSISRCSPPTTPIIGPKPSTTWTKPVINHGIPEELMRAVIDVTNEFFNLPEEEKPEFQPENVLEPIRYGTSFNTAKEKVFSWRDFLKVFVHPEFHCPDKPQPLREVLMEYCERSRQVVRKLLKGISQSLGIEETEMEKSLGLNSSLQIFIANLYPRCPDPDTAVGIAPHSDQGLLTLLIQNQVAGLQLQHKGNWVNVTALPNSIMVVIGDHLEIFSNGKYKSVLHRAMVNNEKTRISIAMFNGPSVDTVVSPAARLLRTQAPAYVPMKYKDYLMAQQSNQLYAKSILKRVRIQN</sequence>
<accession>A0AAE2CXF6</accession>
<proteinExistence type="inferred from homology"/>
<dbReference type="GO" id="GO:0046872">
    <property type="term" value="F:metal ion binding"/>
    <property type="evidence" value="ECO:0007669"/>
    <property type="project" value="UniProtKB-KW"/>
</dbReference>
<dbReference type="GO" id="GO:0002238">
    <property type="term" value="P:response to molecule of fungal origin"/>
    <property type="evidence" value="ECO:0007669"/>
    <property type="project" value="UniProtKB-ARBA"/>
</dbReference>
<protein>
    <submittedName>
        <fullName evidence="6">2-oxoglutarate-dependent dioxygenase 19</fullName>
    </submittedName>
</protein>
<dbReference type="GO" id="GO:0009805">
    <property type="term" value="P:coumarin biosynthetic process"/>
    <property type="evidence" value="ECO:0007669"/>
    <property type="project" value="UniProtKB-ARBA"/>
</dbReference>
<keyword evidence="3 4" id="KW-0408">Iron</keyword>
<dbReference type="Gene3D" id="2.60.120.330">
    <property type="entry name" value="B-lactam Antibiotic, Isopenicillin N Synthase, Chain"/>
    <property type="match status" value="1"/>
</dbReference>
<dbReference type="InterPro" id="IPR050295">
    <property type="entry name" value="Plant_2OG-oxidoreductases"/>
</dbReference>
<evidence type="ECO:0000313" key="6">
    <source>
        <dbReference type="EMBL" id="KAK4438137.1"/>
    </source>
</evidence>
<evidence type="ECO:0000256" key="3">
    <source>
        <dbReference type="ARBA" id="ARBA00023004"/>
    </source>
</evidence>
<dbReference type="InterPro" id="IPR044861">
    <property type="entry name" value="IPNS-like_FE2OG_OXY"/>
</dbReference>
<evidence type="ECO:0000256" key="2">
    <source>
        <dbReference type="ARBA" id="ARBA00022723"/>
    </source>
</evidence>
<dbReference type="Proteomes" id="UP001293254">
    <property type="component" value="Unassembled WGS sequence"/>
</dbReference>
<dbReference type="SUPFAM" id="SSF51197">
    <property type="entry name" value="Clavaminate synthase-like"/>
    <property type="match status" value="1"/>
</dbReference>
<dbReference type="InterPro" id="IPR026992">
    <property type="entry name" value="DIOX_N"/>
</dbReference>
<gene>
    <name evidence="6" type="ORF">Salat_0147800</name>
</gene>
<comment type="caution">
    <text evidence="6">The sequence shown here is derived from an EMBL/GenBank/DDBJ whole genome shotgun (WGS) entry which is preliminary data.</text>
</comment>
<dbReference type="AlphaFoldDB" id="A0AAE2CXF6"/>
<dbReference type="InterPro" id="IPR005123">
    <property type="entry name" value="Oxoglu/Fe-dep_dioxygenase_dom"/>
</dbReference>
<name>A0AAE2CXF6_9LAMI</name>
<evidence type="ECO:0000256" key="1">
    <source>
        <dbReference type="ARBA" id="ARBA00008056"/>
    </source>
</evidence>
<dbReference type="InterPro" id="IPR027443">
    <property type="entry name" value="IPNS-like_sf"/>
</dbReference>
<evidence type="ECO:0000313" key="7">
    <source>
        <dbReference type="Proteomes" id="UP001293254"/>
    </source>
</evidence>
<keyword evidence="2 4" id="KW-0479">Metal-binding</keyword>
<feature type="domain" description="Fe2OG dioxygenase" evidence="5">
    <location>
        <begin position="198"/>
        <end position="298"/>
    </location>
</feature>
<dbReference type="PROSITE" id="PS51471">
    <property type="entry name" value="FE2OG_OXY"/>
    <property type="match status" value="1"/>
</dbReference>
<evidence type="ECO:0000256" key="4">
    <source>
        <dbReference type="RuleBase" id="RU003682"/>
    </source>
</evidence>
<reference evidence="6" key="1">
    <citation type="submission" date="2020-06" db="EMBL/GenBank/DDBJ databases">
        <authorList>
            <person name="Li T."/>
            <person name="Hu X."/>
            <person name="Zhang T."/>
            <person name="Song X."/>
            <person name="Zhang H."/>
            <person name="Dai N."/>
            <person name="Sheng W."/>
            <person name="Hou X."/>
            <person name="Wei L."/>
        </authorList>
    </citation>
    <scope>NUCLEOTIDE SEQUENCE</scope>
    <source>
        <strain evidence="6">3651</strain>
        <tissue evidence="6">Leaf</tissue>
    </source>
</reference>
<dbReference type="Pfam" id="PF14226">
    <property type="entry name" value="DIOX_N"/>
    <property type="match status" value="1"/>
</dbReference>
<keyword evidence="4" id="KW-0560">Oxidoreductase</keyword>
<dbReference type="EMBL" id="JACGWO010000001">
    <property type="protein sequence ID" value="KAK4438137.1"/>
    <property type="molecule type" value="Genomic_DNA"/>
</dbReference>
<keyword evidence="6" id="KW-0223">Dioxygenase</keyword>
<dbReference type="GO" id="GO:0016706">
    <property type="term" value="F:2-oxoglutarate-dependent dioxygenase activity"/>
    <property type="evidence" value="ECO:0007669"/>
    <property type="project" value="UniProtKB-ARBA"/>
</dbReference>
<keyword evidence="7" id="KW-1185">Reference proteome</keyword>
<comment type="similarity">
    <text evidence="1 4">Belongs to the iron/ascorbate-dependent oxidoreductase family.</text>
</comment>
<dbReference type="Pfam" id="PF03171">
    <property type="entry name" value="2OG-FeII_Oxy"/>
    <property type="match status" value="1"/>
</dbReference>
<dbReference type="PANTHER" id="PTHR47991">
    <property type="entry name" value="OXOGLUTARATE/IRON-DEPENDENT DIOXYGENASE"/>
    <property type="match status" value="1"/>
</dbReference>
<reference evidence="6" key="2">
    <citation type="journal article" date="2024" name="Plant">
        <title>Genomic evolution and insights into agronomic trait innovations of Sesamum species.</title>
        <authorList>
            <person name="Miao H."/>
            <person name="Wang L."/>
            <person name="Qu L."/>
            <person name="Liu H."/>
            <person name="Sun Y."/>
            <person name="Le M."/>
            <person name="Wang Q."/>
            <person name="Wei S."/>
            <person name="Zheng Y."/>
            <person name="Lin W."/>
            <person name="Duan Y."/>
            <person name="Cao H."/>
            <person name="Xiong S."/>
            <person name="Wang X."/>
            <person name="Wei L."/>
            <person name="Li C."/>
            <person name="Ma Q."/>
            <person name="Ju M."/>
            <person name="Zhao R."/>
            <person name="Li G."/>
            <person name="Mu C."/>
            <person name="Tian Q."/>
            <person name="Mei H."/>
            <person name="Zhang T."/>
            <person name="Gao T."/>
            <person name="Zhang H."/>
        </authorList>
    </citation>
    <scope>NUCLEOTIDE SEQUENCE</scope>
    <source>
        <strain evidence="6">3651</strain>
    </source>
</reference>